<evidence type="ECO:0000256" key="1">
    <source>
        <dbReference type="SAM" id="Phobius"/>
    </source>
</evidence>
<keyword evidence="1" id="KW-1133">Transmembrane helix</keyword>
<accession>A0A3B0UVV0</accession>
<gene>
    <name evidence="2" type="ORF">MNBD_CPR01-221</name>
</gene>
<proteinExistence type="predicted"/>
<sequence length="59" mass="6232">MSNNTKQEAQKLSYVIDFVKFLGGFVAVITIALITLHVVAVTASGQLANARSPIGAKTK</sequence>
<name>A0A3B0UVV0_9ZZZZ</name>
<keyword evidence="1" id="KW-0472">Membrane</keyword>
<dbReference type="EMBL" id="UOEV01000035">
    <property type="protein sequence ID" value="VAW32303.1"/>
    <property type="molecule type" value="Genomic_DNA"/>
</dbReference>
<dbReference type="AlphaFoldDB" id="A0A3B0UVV0"/>
<protein>
    <submittedName>
        <fullName evidence="2">Uncharacterized protein</fullName>
    </submittedName>
</protein>
<organism evidence="2">
    <name type="scientific">hydrothermal vent metagenome</name>
    <dbReference type="NCBI Taxonomy" id="652676"/>
    <lineage>
        <taxon>unclassified sequences</taxon>
        <taxon>metagenomes</taxon>
        <taxon>ecological metagenomes</taxon>
    </lineage>
</organism>
<reference evidence="2" key="1">
    <citation type="submission" date="2018-06" db="EMBL/GenBank/DDBJ databases">
        <authorList>
            <person name="Zhirakovskaya E."/>
        </authorList>
    </citation>
    <scope>NUCLEOTIDE SEQUENCE</scope>
</reference>
<evidence type="ECO:0000313" key="2">
    <source>
        <dbReference type="EMBL" id="VAW32303.1"/>
    </source>
</evidence>
<feature type="transmembrane region" description="Helical" evidence="1">
    <location>
        <begin position="21"/>
        <end position="43"/>
    </location>
</feature>
<keyword evidence="1" id="KW-0812">Transmembrane</keyword>